<evidence type="ECO:0000256" key="1">
    <source>
        <dbReference type="SAM" id="Phobius"/>
    </source>
</evidence>
<keyword evidence="1" id="KW-1133">Transmembrane helix</keyword>
<accession>A0A5C5PZ88</accession>
<dbReference type="Proteomes" id="UP000317901">
    <property type="component" value="Unassembled WGS sequence"/>
</dbReference>
<dbReference type="AlphaFoldDB" id="A0A5C5PZ88"/>
<gene>
    <name evidence="3" type="ORF">FJD37_08455</name>
</gene>
<sequence>MNHITLKQILTTTLFAVLLLLSFASFADNGVTTFPVADLPPLVTSGGLGSSPNIAVSSDAQAYREKLVAVSILVGQALSIFLGMILLVMACTRAAAYSEQSSSNKQITTSSIIMLFVCGVMLVSYTSTLGTLITTISGEKGDGVCYVVESSTDVKIKSQSSCWTNATSEISGSLDKTISSKFGNSEATEAFQNNMKVIVGLFQAIGFFFFISSIMSLKAVGHGSSRDGYAKPMIILIASALIVDLPHTASMIMETAKLAGVNL</sequence>
<dbReference type="EMBL" id="VFIP01000012">
    <property type="protein sequence ID" value="TWR96347.1"/>
    <property type="molecule type" value="Genomic_DNA"/>
</dbReference>
<evidence type="ECO:0000256" key="2">
    <source>
        <dbReference type="SAM" id="SignalP"/>
    </source>
</evidence>
<feature type="transmembrane region" description="Helical" evidence="1">
    <location>
        <begin position="112"/>
        <end position="133"/>
    </location>
</feature>
<feature type="transmembrane region" description="Helical" evidence="1">
    <location>
        <begin position="197"/>
        <end position="221"/>
    </location>
</feature>
<feature type="transmembrane region" description="Helical" evidence="1">
    <location>
        <begin position="233"/>
        <end position="253"/>
    </location>
</feature>
<evidence type="ECO:0000313" key="4">
    <source>
        <dbReference type="Proteomes" id="UP000317901"/>
    </source>
</evidence>
<feature type="chain" id="PRO_5022695589" evidence="2">
    <location>
        <begin position="28"/>
        <end position="263"/>
    </location>
</feature>
<keyword evidence="1" id="KW-0472">Membrane</keyword>
<name>A0A5C5PZ88_9PSED</name>
<keyword evidence="1" id="KW-0812">Transmembrane</keyword>
<organism evidence="3 4">
    <name type="scientific">Pseudomonas saxonica</name>
    <dbReference type="NCBI Taxonomy" id="2600598"/>
    <lineage>
        <taxon>Bacteria</taxon>
        <taxon>Pseudomonadati</taxon>
        <taxon>Pseudomonadota</taxon>
        <taxon>Gammaproteobacteria</taxon>
        <taxon>Pseudomonadales</taxon>
        <taxon>Pseudomonadaceae</taxon>
        <taxon>Pseudomonas</taxon>
    </lineage>
</organism>
<evidence type="ECO:0000313" key="3">
    <source>
        <dbReference type="EMBL" id="TWR96347.1"/>
    </source>
</evidence>
<reference evidence="3 4" key="1">
    <citation type="submission" date="2019-06" db="EMBL/GenBank/DDBJ databases">
        <title>Pseudomonas bimorpha sp. nov. isolated from bovine raw milk and skim milk concentrate.</title>
        <authorList>
            <person name="Hofmann K."/>
            <person name="Huptas C."/>
            <person name="Doll E."/>
            <person name="Scherer S."/>
            <person name="Wenning M."/>
        </authorList>
    </citation>
    <scope>NUCLEOTIDE SEQUENCE [LARGE SCALE GENOMIC DNA]</scope>
    <source>
        <strain evidence="3 4">DSM 108990</strain>
    </source>
</reference>
<dbReference type="RefSeq" id="WP_146425910.1">
    <property type="nucleotide sequence ID" value="NZ_VFIP01000012.1"/>
</dbReference>
<dbReference type="OrthoDB" id="7016285at2"/>
<keyword evidence="2" id="KW-0732">Signal</keyword>
<protein>
    <submittedName>
        <fullName evidence="3">Uncharacterized protein</fullName>
    </submittedName>
</protein>
<proteinExistence type="predicted"/>
<comment type="caution">
    <text evidence="3">The sequence shown here is derived from an EMBL/GenBank/DDBJ whole genome shotgun (WGS) entry which is preliminary data.</text>
</comment>
<feature type="signal peptide" evidence="2">
    <location>
        <begin position="1"/>
        <end position="27"/>
    </location>
</feature>
<feature type="transmembrane region" description="Helical" evidence="1">
    <location>
        <begin position="67"/>
        <end position="91"/>
    </location>
</feature>